<evidence type="ECO:0000313" key="1">
    <source>
        <dbReference type="EMBL" id="ROQ00235.1"/>
    </source>
</evidence>
<dbReference type="SUPFAM" id="SSF55331">
    <property type="entry name" value="Tautomerase/MIF"/>
    <property type="match status" value="1"/>
</dbReference>
<dbReference type="InterPro" id="IPR037479">
    <property type="entry name" value="Tauto_MSAD"/>
</dbReference>
<proteinExistence type="predicted"/>
<keyword evidence="2" id="KW-1185">Reference proteome</keyword>
<dbReference type="RefSeq" id="WP_123689534.1">
    <property type="nucleotide sequence ID" value="NZ_AP019700.1"/>
</dbReference>
<sequence length="128" mass="14310">MPYTRIETRRGWIGERRQDVIEAVQRALCTGLLIPETDRCVFLTEYDADALIAPPGRGPSYMVIAVTLFSGRSLEAKRRLYRALVDELAPFGVPATDVKTVLVEAPREDWGFRGLPGSEVELGFKVEV</sequence>
<organism evidence="1 2">
    <name type="scientific">Stella humosa</name>
    <dbReference type="NCBI Taxonomy" id="94"/>
    <lineage>
        <taxon>Bacteria</taxon>
        <taxon>Pseudomonadati</taxon>
        <taxon>Pseudomonadota</taxon>
        <taxon>Alphaproteobacteria</taxon>
        <taxon>Rhodospirillales</taxon>
        <taxon>Stellaceae</taxon>
        <taxon>Stella</taxon>
    </lineage>
</organism>
<dbReference type="Proteomes" id="UP000278222">
    <property type="component" value="Unassembled WGS sequence"/>
</dbReference>
<gene>
    <name evidence="1" type="ORF">EDC65_2031</name>
</gene>
<reference evidence="1 2" key="1">
    <citation type="submission" date="2018-11" db="EMBL/GenBank/DDBJ databases">
        <title>Genomic Encyclopedia of Type Strains, Phase IV (KMG-IV): sequencing the most valuable type-strain genomes for metagenomic binning, comparative biology and taxonomic classification.</title>
        <authorList>
            <person name="Goeker M."/>
        </authorList>
    </citation>
    <scope>NUCLEOTIDE SEQUENCE [LARGE SCALE GENOMIC DNA]</scope>
    <source>
        <strain evidence="1 2">DSM 5900</strain>
    </source>
</reference>
<dbReference type="AlphaFoldDB" id="A0A3N1MB02"/>
<dbReference type="InterPro" id="IPR014347">
    <property type="entry name" value="Tautomerase/MIF_sf"/>
</dbReference>
<dbReference type="PANTHER" id="PTHR38460:SF1">
    <property type="entry name" value="TAUTOMERASE YOLI-RELATED"/>
    <property type="match status" value="1"/>
</dbReference>
<dbReference type="PANTHER" id="PTHR38460">
    <property type="entry name" value="TAUTOMERASE YOLI-RELATED"/>
    <property type="match status" value="1"/>
</dbReference>
<comment type="caution">
    <text evidence="1">The sequence shown here is derived from an EMBL/GenBank/DDBJ whole genome shotgun (WGS) entry which is preliminary data.</text>
</comment>
<accession>A0A3N1MB02</accession>
<protein>
    <submittedName>
        <fullName evidence="1">Tautomerase-like protein</fullName>
    </submittedName>
</protein>
<name>A0A3N1MB02_9PROT</name>
<dbReference type="EMBL" id="RJKX01000013">
    <property type="protein sequence ID" value="ROQ00235.1"/>
    <property type="molecule type" value="Genomic_DNA"/>
</dbReference>
<dbReference type="OrthoDB" id="9804765at2"/>
<evidence type="ECO:0000313" key="2">
    <source>
        <dbReference type="Proteomes" id="UP000278222"/>
    </source>
</evidence>
<dbReference type="Gene3D" id="3.30.429.10">
    <property type="entry name" value="Macrophage Migration Inhibitory Factor"/>
    <property type="match status" value="1"/>
</dbReference>
<dbReference type="Pfam" id="PF14552">
    <property type="entry name" value="Tautomerase_2"/>
    <property type="match status" value="1"/>
</dbReference>